<dbReference type="PANTHER" id="PTHR43877">
    <property type="entry name" value="AMINOALKYLPHOSPHONATE N-ACETYLTRANSFERASE-RELATED-RELATED"/>
    <property type="match status" value="1"/>
</dbReference>
<dbReference type="PANTHER" id="PTHR43877:SF1">
    <property type="entry name" value="ACETYLTRANSFERASE"/>
    <property type="match status" value="1"/>
</dbReference>
<feature type="domain" description="N-acetyltransferase" evidence="3">
    <location>
        <begin position="2"/>
        <end position="148"/>
    </location>
</feature>
<evidence type="ECO:0000313" key="5">
    <source>
        <dbReference type="Proteomes" id="UP000639396"/>
    </source>
</evidence>
<keyword evidence="1" id="KW-0808">Transferase</keyword>
<proteinExistence type="predicted"/>
<evidence type="ECO:0000256" key="2">
    <source>
        <dbReference type="ARBA" id="ARBA00023315"/>
    </source>
</evidence>
<dbReference type="EMBL" id="JACXJA010000043">
    <property type="protein sequence ID" value="MBD2865544.1"/>
    <property type="molecule type" value="Genomic_DNA"/>
</dbReference>
<protein>
    <submittedName>
        <fullName evidence="4">GNAT family N-acetyltransferase</fullName>
    </submittedName>
</protein>
<keyword evidence="5" id="KW-1185">Reference proteome</keyword>
<dbReference type="AlphaFoldDB" id="A0A927CCI3"/>
<sequence>MHRVRPCEPDDLPAVIRLSQAWAEERITKGYENVNWTEERLASKMGSYFLVAELEDRIAGYTFGTVNTSGGSSVMTTGENYLEIYEVYVDKGIRSAGLGRSLVKALIEKAKSEGVTRVTVGSSNTNWRETAQFYEKLGFGMWYFQMIK</sequence>
<dbReference type="InterPro" id="IPR050832">
    <property type="entry name" value="Bact_Acetyltransf"/>
</dbReference>
<dbReference type="GO" id="GO:0016747">
    <property type="term" value="F:acyltransferase activity, transferring groups other than amino-acyl groups"/>
    <property type="evidence" value="ECO:0007669"/>
    <property type="project" value="InterPro"/>
</dbReference>
<comment type="caution">
    <text evidence="4">The sequence shown here is derived from an EMBL/GenBank/DDBJ whole genome shotgun (WGS) entry which is preliminary data.</text>
</comment>
<evidence type="ECO:0000259" key="3">
    <source>
        <dbReference type="PROSITE" id="PS51186"/>
    </source>
</evidence>
<dbReference type="CDD" id="cd04301">
    <property type="entry name" value="NAT_SF"/>
    <property type="match status" value="1"/>
</dbReference>
<dbReference type="PROSITE" id="PS51186">
    <property type="entry name" value="GNAT"/>
    <property type="match status" value="1"/>
</dbReference>
<evidence type="ECO:0000313" key="4">
    <source>
        <dbReference type="EMBL" id="MBD2865544.1"/>
    </source>
</evidence>
<dbReference type="RefSeq" id="WP_190931164.1">
    <property type="nucleotide sequence ID" value="NZ_JACXJA010000043.1"/>
</dbReference>
<dbReference type="Proteomes" id="UP000639396">
    <property type="component" value="Unassembled WGS sequence"/>
</dbReference>
<keyword evidence="2" id="KW-0012">Acyltransferase</keyword>
<dbReference type="InterPro" id="IPR016181">
    <property type="entry name" value="Acyl_CoA_acyltransferase"/>
</dbReference>
<evidence type="ECO:0000256" key="1">
    <source>
        <dbReference type="ARBA" id="ARBA00022679"/>
    </source>
</evidence>
<reference evidence="4" key="1">
    <citation type="submission" date="2020-09" db="EMBL/GenBank/DDBJ databases">
        <title>A novel bacterium of genus Paenibacillus, isolated from South China Sea.</title>
        <authorList>
            <person name="Huang H."/>
            <person name="Mo K."/>
            <person name="Hu Y."/>
        </authorList>
    </citation>
    <scope>NUCLEOTIDE SEQUENCE</scope>
    <source>
        <strain evidence="4">IB182363</strain>
    </source>
</reference>
<dbReference type="InterPro" id="IPR000182">
    <property type="entry name" value="GNAT_dom"/>
</dbReference>
<gene>
    <name evidence="4" type="ORF">IDH45_26530</name>
</gene>
<dbReference type="SUPFAM" id="SSF55729">
    <property type="entry name" value="Acyl-CoA N-acyltransferases (Nat)"/>
    <property type="match status" value="1"/>
</dbReference>
<name>A0A927CCI3_9BACL</name>
<accession>A0A927CCI3</accession>
<dbReference type="Pfam" id="PF00583">
    <property type="entry name" value="Acetyltransf_1"/>
    <property type="match status" value="1"/>
</dbReference>
<dbReference type="Gene3D" id="3.40.630.30">
    <property type="match status" value="1"/>
</dbReference>
<organism evidence="4 5">
    <name type="scientific">Paenibacillus oceani</name>
    <dbReference type="NCBI Taxonomy" id="2772510"/>
    <lineage>
        <taxon>Bacteria</taxon>
        <taxon>Bacillati</taxon>
        <taxon>Bacillota</taxon>
        <taxon>Bacilli</taxon>
        <taxon>Bacillales</taxon>
        <taxon>Paenibacillaceae</taxon>
        <taxon>Paenibacillus</taxon>
    </lineage>
</organism>